<dbReference type="AlphaFoldDB" id="A0A1K1NZ16"/>
<dbReference type="InterPro" id="IPR004360">
    <property type="entry name" value="Glyas_Fos-R_dOase_dom"/>
</dbReference>
<dbReference type="Pfam" id="PF00903">
    <property type="entry name" value="Glyoxalase"/>
    <property type="match status" value="1"/>
</dbReference>
<dbReference type="CDD" id="cd08357">
    <property type="entry name" value="VOC_like"/>
    <property type="match status" value="1"/>
</dbReference>
<proteinExistence type="predicted"/>
<evidence type="ECO:0000313" key="3">
    <source>
        <dbReference type="Proteomes" id="UP000183257"/>
    </source>
</evidence>
<dbReference type="PROSITE" id="PS51819">
    <property type="entry name" value="VOC"/>
    <property type="match status" value="1"/>
</dbReference>
<dbReference type="SUPFAM" id="SSF54593">
    <property type="entry name" value="Glyoxalase/Bleomycin resistance protein/Dihydroxybiphenyl dioxygenase"/>
    <property type="match status" value="1"/>
</dbReference>
<dbReference type="RefSeq" id="WP_072303155.1">
    <property type="nucleotide sequence ID" value="NZ_FPIY01000002.1"/>
</dbReference>
<name>A0A1K1NZ16_9FLAO</name>
<dbReference type="Gene3D" id="3.10.180.10">
    <property type="entry name" value="2,3-Dihydroxybiphenyl 1,2-Dioxygenase, domain 1"/>
    <property type="match status" value="1"/>
</dbReference>
<dbReference type="OrthoDB" id="793940at2"/>
<feature type="domain" description="VOC" evidence="1">
    <location>
        <begin position="6"/>
        <end position="133"/>
    </location>
</feature>
<dbReference type="InterPro" id="IPR037523">
    <property type="entry name" value="VOC_core"/>
</dbReference>
<keyword evidence="3" id="KW-1185">Reference proteome</keyword>
<dbReference type="Proteomes" id="UP000183257">
    <property type="component" value="Unassembled WGS sequence"/>
</dbReference>
<evidence type="ECO:0000313" key="2">
    <source>
        <dbReference type="EMBL" id="SFW40744.1"/>
    </source>
</evidence>
<evidence type="ECO:0000259" key="1">
    <source>
        <dbReference type="PROSITE" id="PS51819"/>
    </source>
</evidence>
<dbReference type="STRING" id="76595.SAMN05660313_01480"/>
<dbReference type="PANTHER" id="PTHR39434">
    <property type="match status" value="1"/>
</dbReference>
<dbReference type="EMBL" id="FPIY01000002">
    <property type="protein sequence ID" value="SFW40744.1"/>
    <property type="molecule type" value="Genomic_DNA"/>
</dbReference>
<gene>
    <name evidence="2" type="ORF">SAMN05660313_01480</name>
</gene>
<organism evidence="2 3">
    <name type="scientific">Cellulophaga fucicola</name>
    <dbReference type="NCBI Taxonomy" id="76595"/>
    <lineage>
        <taxon>Bacteria</taxon>
        <taxon>Pseudomonadati</taxon>
        <taxon>Bacteroidota</taxon>
        <taxon>Flavobacteriia</taxon>
        <taxon>Flavobacteriales</taxon>
        <taxon>Flavobacteriaceae</taxon>
        <taxon>Cellulophaga</taxon>
    </lineage>
</organism>
<dbReference type="PANTHER" id="PTHR39434:SF1">
    <property type="entry name" value="VOC DOMAIN-CONTAINING PROTEIN"/>
    <property type="match status" value="1"/>
</dbReference>
<sequence>MKYPVAPFHIAIPVHNLEECRAFYRDVLDCPEGRSSDHWVDFNLFGHQLVIHYKEKTTNEDLYTNAVDGKNVPVPHYGVVLPWETFQTFSEELKQKGVKFVIEPYVRFKGERGEQATMFFLDPAGNALEFKAFKDIDQLFAK</sequence>
<reference evidence="3" key="1">
    <citation type="submission" date="2016-11" db="EMBL/GenBank/DDBJ databases">
        <authorList>
            <person name="Varghese N."/>
            <person name="Submissions S."/>
        </authorList>
    </citation>
    <scope>NUCLEOTIDE SEQUENCE [LARGE SCALE GENOMIC DNA]</scope>
    <source>
        <strain evidence="3">DSM 24786</strain>
    </source>
</reference>
<dbReference type="InterPro" id="IPR029068">
    <property type="entry name" value="Glyas_Bleomycin-R_OHBP_Dase"/>
</dbReference>
<accession>A0A1K1NZ16</accession>
<protein>
    <recommendedName>
        <fullName evidence="1">VOC domain-containing protein</fullName>
    </recommendedName>
</protein>